<reference evidence="1 2" key="1">
    <citation type="journal article" date="2015" name="Emerg. Microbes Infect.">
        <title>Characterization of 17 strains belonging to the Mycobacterium simiae complex and description of Mycobacterium paraense sp. nov.</title>
        <authorList>
            <person name="Fusco da Costa A.R."/>
            <person name="Fedrizzi T."/>
            <person name="Lopes M.L."/>
            <person name="Pecorari M."/>
            <person name="Oliveira da Costa W.L."/>
            <person name="Giacobazzi E."/>
            <person name="da Costa Bahia J.R."/>
            <person name="De Sanctis V."/>
            <person name="Batista Lima K.V."/>
            <person name="Bertorelli R."/>
            <person name="Grottola A."/>
            <person name="Fabio A."/>
            <person name="Mariottini A."/>
            <person name="Ferretti P."/>
            <person name="Di Leva F."/>
            <person name="Fregni Serpini G."/>
            <person name="Tagliazucchi S."/>
            <person name="Rumpianesi F."/>
            <person name="Jousson O."/>
            <person name="Segata N."/>
            <person name="Tortoli E."/>
        </authorList>
    </citation>
    <scope>NUCLEOTIDE SEQUENCE [LARGE SCALE GENOMIC DNA]</scope>
    <source>
        <strain evidence="1 2">IEC33</strain>
    </source>
</reference>
<dbReference type="AlphaFoldDB" id="A0A1X2A3X4"/>
<protein>
    <submittedName>
        <fullName evidence="1">Methyltransferase</fullName>
    </submittedName>
</protein>
<dbReference type="GO" id="GO:0008168">
    <property type="term" value="F:methyltransferase activity"/>
    <property type="evidence" value="ECO:0007669"/>
    <property type="project" value="UniProtKB-KW"/>
</dbReference>
<dbReference type="Pfam" id="PF05711">
    <property type="entry name" value="TylF"/>
    <property type="match status" value="1"/>
</dbReference>
<dbReference type="PANTHER" id="PTHR40036">
    <property type="entry name" value="MACROCIN O-METHYLTRANSFERASE"/>
    <property type="match status" value="1"/>
</dbReference>
<comment type="caution">
    <text evidence="1">The sequence shown here is derived from an EMBL/GenBank/DDBJ whole genome shotgun (WGS) entry which is preliminary data.</text>
</comment>
<evidence type="ECO:0000313" key="2">
    <source>
        <dbReference type="Proteomes" id="UP000193285"/>
    </source>
</evidence>
<accession>A0A1X2A3X4</accession>
<dbReference type="PANTHER" id="PTHR40036:SF1">
    <property type="entry name" value="MACROCIN O-METHYLTRANSFERASE"/>
    <property type="match status" value="1"/>
</dbReference>
<dbReference type="GO" id="GO:0032259">
    <property type="term" value="P:methylation"/>
    <property type="evidence" value="ECO:0007669"/>
    <property type="project" value="UniProtKB-KW"/>
</dbReference>
<keyword evidence="1" id="KW-0808">Transferase</keyword>
<dbReference type="Gene3D" id="3.40.50.150">
    <property type="entry name" value="Vaccinia Virus protein VP39"/>
    <property type="match status" value="1"/>
</dbReference>
<keyword evidence="1" id="KW-0489">Methyltransferase</keyword>
<dbReference type="InterPro" id="IPR029063">
    <property type="entry name" value="SAM-dependent_MTases_sf"/>
</dbReference>
<proteinExistence type="predicted"/>
<dbReference type="Proteomes" id="UP000193285">
    <property type="component" value="Unassembled WGS sequence"/>
</dbReference>
<sequence>MSPQTYAQDGLVSVHSHAFMQEPRFVAAYARGVQAIGGADLYQFHWRVHIALWAASIASRLDGDFVECGVNKGFVSSAITEFLDWNRLDRDFYLLDTFAGLDERFVSASEREAGSLEKSAKSLESGFYITGADSVRANFAQWPRAVIVQGAIPESLAQVTPRQVAYLHLDMNCAPPEIAALTYFWDRLVAGAPVLLDDYAYRGYTPQRLAFDEFARSHDITVCALPTGQGLIIKPTQPARRSRPSAD</sequence>
<organism evidence="1 2">
    <name type="scientific">Mycobacterium paraense</name>
    <dbReference type="NCBI Taxonomy" id="767916"/>
    <lineage>
        <taxon>Bacteria</taxon>
        <taxon>Bacillati</taxon>
        <taxon>Actinomycetota</taxon>
        <taxon>Actinomycetes</taxon>
        <taxon>Mycobacteriales</taxon>
        <taxon>Mycobacteriaceae</taxon>
        <taxon>Mycobacterium</taxon>
        <taxon>Mycobacterium simiae complex</taxon>
    </lineage>
</organism>
<evidence type="ECO:0000313" key="1">
    <source>
        <dbReference type="EMBL" id="ORW37662.1"/>
    </source>
</evidence>
<dbReference type="InterPro" id="IPR008884">
    <property type="entry name" value="TylF_MeTrfase"/>
</dbReference>
<name>A0A1X2A3X4_9MYCO</name>
<gene>
    <name evidence="1" type="ORF">AWB90_24920</name>
</gene>
<dbReference type="EMBL" id="LQPN01000076">
    <property type="protein sequence ID" value="ORW37662.1"/>
    <property type="molecule type" value="Genomic_DNA"/>
</dbReference>